<evidence type="ECO:0000259" key="2">
    <source>
        <dbReference type="Pfam" id="PF09995"/>
    </source>
</evidence>
<accession>A0A8J9XDG4</accession>
<dbReference type="EMBL" id="OU594950">
    <property type="protein sequence ID" value="CAG9294326.1"/>
    <property type="molecule type" value="Genomic_DNA"/>
</dbReference>
<gene>
    <name evidence="3" type="ORF">PTTT1_LOCUS54326</name>
</gene>
<dbReference type="InterPro" id="IPR018713">
    <property type="entry name" value="MPAB/Lcp_cat_dom"/>
</dbReference>
<evidence type="ECO:0000313" key="3">
    <source>
        <dbReference type="EMBL" id="CAG9294326.1"/>
    </source>
</evidence>
<reference evidence="3" key="1">
    <citation type="submission" date="2022-02" db="EMBL/GenBank/DDBJ databases">
        <authorList>
            <person name="Giguere J D."/>
        </authorList>
    </citation>
    <scope>NUCLEOTIDE SEQUENCE</scope>
    <source>
        <strain evidence="3">CCAP 1055/1</strain>
    </source>
</reference>
<dbReference type="PANTHER" id="PTHR37539:SF1">
    <property type="entry name" value="ER-BOUND OXYGENASE MPAB_MPAB'_RUBBER OXYGENASE CATALYTIC DOMAIN-CONTAINING PROTEIN"/>
    <property type="match status" value="1"/>
</dbReference>
<keyword evidence="1" id="KW-0472">Membrane</keyword>
<dbReference type="InterPro" id="IPR037473">
    <property type="entry name" value="Lcp-like"/>
</dbReference>
<keyword evidence="1" id="KW-1133">Transmembrane helix</keyword>
<dbReference type="Proteomes" id="UP000836788">
    <property type="component" value="Chromosome 9"/>
</dbReference>
<dbReference type="GO" id="GO:0016491">
    <property type="term" value="F:oxidoreductase activity"/>
    <property type="evidence" value="ECO:0007669"/>
    <property type="project" value="InterPro"/>
</dbReference>
<protein>
    <recommendedName>
        <fullName evidence="2">ER-bound oxygenase mpaB/mpaB'/Rubber oxygenase catalytic domain-containing protein</fullName>
    </recommendedName>
</protein>
<organism evidence="3">
    <name type="scientific">Phaeodactylum tricornutum</name>
    <name type="common">Diatom</name>
    <dbReference type="NCBI Taxonomy" id="2850"/>
    <lineage>
        <taxon>Eukaryota</taxon>
        <taxon>Sar</taxon>
        <taxon>Stramenopiles</taxon>
        <taxon>Ochrophyta</taxon>
        <taxon>Bacillariophyta</taxon>
        <taxon>Bacillariophyceae</taxon>
        <taxon>Bacillariophycidae</taxon>
        <taxon>Naviculales</taxon>
        <taxon>Phaeodactylaceae</taxon>
        <taxon>Phaeodactylum</taxon>
    </lineage>
</organism>
<sequence>MYSATNIPSLRLPPEHTWSPYARRRVLFGQPVMWHEYDQGGRHLTPAQLAPYRQQGDEEIDNILDLLHREGNAIRPGQDILVLAEQALEKSHQSEGTLSAAERALKQFYHNYSCLPEWVDVDQLQRGQQVFLAYSPIIGISLYYRSLVPGFSISKIAAVLSSTGYLAPPASRESVQERLIDTGAFLAECFGNPASVTLVPNGAAWKAALHVRALHAKVRRGLLQRPTSSQRAWKTAELGVPINQEDMAATLLAFSANSLVACEMVLGFALSRQEREDYLATWRYIGWLLGVHVYHPTEAPRKLSKANRLRPLDPCGPGWNPKRADRIEHSTAIFESIVAHIMDPDASSVKIAHHLLRIGRKKMKEGEEESMNNVDGVKKKHSSDELWFYFRCLQCRRFVGNALADALRLPVHPIWWRRWLLWGFSTTYFVLLTLYTAAALPWSPLRETIIRFHQKHTRQFVVDWQDSHAKRMQAKLGVTHSCPFAMVAPPQHSL</sequence>
<proteinExistence type="predicted"/>
<dbReference type="Pfam" id="PF09995">
    <property type="entry name" value="MPAB_Lcp_cat"/>
    <property type="match status" value="1"/>
</dbReference>
<feature type="domain" description="ER-bound oxygenase mpaB/mpaB'/Rubber oxygenase catalytic" evidence="2">
    <location>
        <begin position="177"/>
        <end position="293"/>
    </location>
</feature>
<evidence type="ECO:0000256" key="1">
    <source>
        <dbReference type="SAM" id="Phobius"/>
    </source>
</evidence>
<dbReference type="PANTHER" id="PTHR37539">
    <property type="entry name" value="SECRETED PROTEIN-RELATED"/>
    <property type="match status" value="1"/>
</dbReference>
<feature type="transmembrane region" description="Helical" evidence="1">
    <location>
        <begin position="419"/>
        <end position="442"/>
    </location>
</feature>
<keyword evidence="1" id="KW-0812">Transmembrane</keyword>
<dbReference type="AlphaFoldDB" id="A0A8J9XDG4"/>
<name>A0A8J9XDG4_PHATR</name>